<evidence type="ECO:0000256" key="3">
    <source>
        <dbReference type="ARBA" id="ARBA00022692"/>
    </source>
</evidence>
<evidence type="ECO:0000256" key="4">
    <source>
        <dbReference type="ARBA" id="ARBA00022989"/>
    </source>
</evidence>
<keyword evidence="4 7" id="KW-1133">Transmembrane helix</keyword>
<keyword evidence="11" id="KW-1185">Reference proteome</keyword>
<protein>
    <recommendedName>
        <fullName evidence="12">ATP synthase subunit I</fullName>
    </recommendedName>
</protein>
<gene>
    <name evidence="8" type="ORF">BGI27_16265</name>
    <name evidence="9" type="ORF">CGU29_16230</name>
</gene>
<dbReference type="EMBL" id="NMRN01000082">
    <property type="protein sequence ID" value="PAS91470.1"/>
    <property type="molecule type" value="Genomic_DNA"/>
</dbReference>
<dbReference type="Proteomes" id="UP000623509">
    <property type="component" value="Unassembled WGS sequence"/>
</dbReference>
<evidence type="ECO:0008006" key="12">
    <source>
        <dbReference type="Google" id="ProtNLM"/>
    </source>
</evidence>
<evidence type="ECO:0000256" key="2">
    <source>
        <dbReference type="ARBA" id="ARBA00022475"/>
    </source>
</evidence>
<comment type="caution">
    <text evidence="9">The sequence shown here is derived from an EMBL/GenBank/DDBJ whole genome shotgun (WGS) entry which is preliminary data.</text>
</comment>
<feature type="transmembrane region" description="Helical" evidence="7">
    <location>
        <begin position="117"/>
        <end position="139"/>
    </location>
</feature>
<evidence type="ECO:0000256" key="6">
    <source>
        <dbReference type="SAM" id="MobiDB-lite"/>
    </source>
</evidence>
<name>A0A272EP67_9RHOO</name>
<feature type="region of interest" description="Disordered" evidence="6">
    <location>
        <begin position="1"/>
        <end position="20"/>
    </location>
</feature>
<evidence type="ECO:0000313" key="10">
    <source>
        <dbReference type="Proteomes" id="UP000216107"/>
    </source>
</evidence>
<evidence type="ECO:0000256" key="1">
    <source>
        <dbReference type="ARBA" id="ARBA00004651"/>
    </source>
</evidence>
<feature type="transmembrane region" description="Helical" evidence="7">
    <location>
        <begin position="58"/>
        <end position="77"/>
    </location>
</feature>
<reference evidence="9 10" key="2">
    <citation type="submission" date="2017-07" db="EMBL/GenBank/DDBJ databases">
        <title>Candidatus Dactylopiibacterium carminicum, a nitrogen-fixing symbiont of the cochineal insect Dactylopius coccus and Dactylopius opuntiae (Hemiptera: Coccoidea: Dactylopiidae).</title>
        <authorList>
            <person name="Vera A."/>
        </authorList>
    </citation>
    <scope>NUCLEOTIDE SEQUENCE [LARGE SCALE GENOMIC DNA]</scope>
    <source>
        <strain evidence="9 10">NFDCM</strain>
    </source>
</reference>
<organism evidence="9 10">
    <name type="scientific">Candidatus Dactylopiibacterium carminicum</name>
    <dbReference type="NCBI Taxonomy" id="857335"/>
    <lineage>
        <taxon>Bacteria</taxon>
        <taxon>Pseudomonadati</taxon>
        <taxon>Pseudomonadota</taxon>
        <taxon>Betaproteobacteria</taxon>
        <taxon>Rhodocyclales</taxon>
        <taxon>Rhodocyclaceae</taxon>
        <taxon>Candidatus Dactylopiibacterium</taxon>
    </lineage>
</organism>
<comment type="subcellular location">
    <subcellularLocation>
        <location evidence="1">Cell membrane</location>
        <topology evidence="1">Multi-pass membrane protein</topology>
    </subcellularLocation>
</comment>
<sequence length="167" mass="18084">MHVERQRGTQVMHGAKTGSVRGLPQRRMLDLRGLGLLGWAPFPQCKTLLPRWIKMLKLVLMQIAAGSIGVVVSGWLFGWLASISAAIGSGAVVLPNLLFAGFLSWTARVKGTPDVGTFLFGELMKLFLTLCLLIMVPVFYAGAHWGALIIGVALSLHALFLAFLVKT</sequence>
<evidence type="ECO:0000256" key="7">
    <source>
        <dbReference type="SAM" id="Phobius"/>
    </source>
</evidence>
<evidence type="ECO:0000256" key="5">
    <source>
        <dbReference type="ARBA" id="ARBA00023136"/>
    </source>
</evidence>
<dbReference type="Proteomes" id="UP000216107">
    <property type="component" value="Unassembled WGS sequence"/>
</dbReference>
<keyword evidence="3 7" id="KW-0812">Transmembrane</keyword>
<feature type="transmembrane region" description="Helical" evidence="7">
    <location>
        <begin position="83"/>
        <end position="105"/>
    </location>
</feature>
<keyword evidence="2" id="KW-1003">Cell membrane</keyword>
<keyword evidence="5 7" id="KW-0472">Membrane</keyword>
<reference evidence="8 11" key="1">
    <citation type="submission" date="2016-08" db="EMBL/GenBank/DDBJ databases">
        <title>Candidatus Dactylopiibacterium carminicum genome sequence.</title>
        <authorList>
            <person name="Ramirez-Puebla S.T."/>
            <person name="Ormeno-Orrillo E."/>
            <person name="Vera-Ponce De Leon A."/>
            <person name="Luis L."/>
            <person name="Sanchez-Flores A."/>
            <person name="Monica R."/>
            <person name="Martinez-Romero E."/>
        </authorList>
    </citation>
    <scope>NUCLEOTIDE SEQUENCE [LARGE SCALE GENOMIC DNA]</scope>
    <source>
        <strain evidence="8">END1</strain>
    </source>
</reference>
<evidence type="ECO:0000313" key="11">
    <source>
        <dbReference type="Proteomes" id="UP000623509"/>
    </source>
</evidence>
<feature type="transmembrane region" description="Helical" evidence="7">
    <location>
        <begin position="145"/>
        <end position="165"/>
    </location>
</feature>
<dbReference type="EMBL" id="MDUX01000079">
    <property type="protein sequence ID" value="KAF7597903.1"/>
    <property type="molecule type" value="Genomic_DNA"/>
</dbReference>
<accession>A0A272EP67</accession>
<evidence type="ECO:0000313" key="8">
    <source>
        <dbReference type="EMBL" id="KAF7597903.1"/>
    </source>
</evidence>
<evidence type="ECO:0000313" key="9">
    <source>
        <dbReference type="EMBL" id="PAS91470.1"/>
    </source>
</evidence>
<proteinExistence type="predicted"/>
<dbReference type="GO" id="GO:0005886">
    <property type="term" value="C:plasma membrane"/>
    <property type="evidence" value="ECO:0007669"/>
    <property type="project" value="UniProtKB-SubCell"/>
</dbReference>
<dbReference type="AlphaFoldDB" id="A0A272EP67"/>
<dbReference type="InterPro" id="IPR005598">
    <property type="entry name" value="ATP_synth_I"/>
</dbReference>
<dbReference type="Pfam" id="PF03899">
    <property type="entry name" value="ATP-synt_I"/>
    <property type="match status" value="1"/>
</dbReference>